<organism evidence="5 6">
    <name type="scientific">Enterococcus gallinarum</name>
    <dbReference type="NCBI Taxonomy" id="1353"/>
    <lineage>
        <taxon>Bacteria</taxon>
        <taxon>Bacillati</taxon>
        <taxon>Bacillota</taxon>
        <taxon>Bacilli</taxon>
        <taxon>Lactobacillales</taxon>
        <taxon>Enterococcaceae</taxon>
        <taxon>Enterococcus</taxon>
    </lineage>
</organism>
<dbReference type="InterPro" id="IPR036390">
    <property type="entry name" value="WH_DNA-bd_sf"/>
</dbReference>
<name>A0AAE7T0A5_ENTGA</name>
<dbReference type="InterPro" id="IPR036388">
    <property type="entry name" value="WH-like_DNA-bd_sf"/>
</dbReference>
<dbReference type="PANTHER" id="PTHR30126">
    <property type="entry name" value="HTH-TYPE TRANSCRIPTIONAL REGULATOR"/>
    <property type="match status" value="1"/>
</dbReference>
<protein>
    <submittedName>
        <fullName evidence="5">LysR family transcriptional regulator</fullName>
    </submittedName>
</protein>
<dbReference type="Proteomes" id="UP000516696">
    <property type="component" value="Chromosome"/>
</dbReference>
<dbReference type="RefSeq" id="WP_113849302.1">
    <property type="nucleotide sequence ID" value="NZ_CP050485.1"/>
</dbReference>
<evidence type="ECO:0000256" key="3">
    <source>
        <dbReference type="ARBA" id="ARBA00023163"/>
    </source>
</evidence>
<gene>
    <name evidence="5" type="ORF">EGM181_14355</name>
</gene>
<dbReference type="GO" id="GO:0003700">
    <property type="term" value="F:DNA-binding transcription factor activity"/>
    <property type="evidence" value="ECO:0007669"/>
    <property type="project" value="InterPro"/>
</dbReference>
<proteinExistence type="inferred from homology"/>
<feature type="domain" description="HTH lysR-type" evidence="4">
    <location>
        <begin position="1"/>
        <end position="58"/>
    </location>
</feature>
<evidence type="ECO:0000313" key="6">
    <source>
        <dbReference type="Proteomes" id="UP000516696"/>
    </source>
</evidence>
<dbReference type="PANTHER" id="PTHR30126:SF93">
    <property type="entry name" value="HTH LYSR-TYPE DOMAIN-CONTAINING PROTEIN"/>
    <property type="match status" value="1"/>
</dbReference>
<dbReference type="Pfam" id="PF00126">
    <property type="entry name" value="HTH_1"/>
    <property type="match status" value="1"/>
</dbReference>
<dbReference type="GO" id="GO:0000976">
    <property type="term" value="F:transcription cis-regulatory region binding"/>
    <property type="evidence" value="ECO:0007669"/>
    <property type="project" value="TreeGrafter"/>
</dbReference>
<dbReference type="SUPFAM" id="SSF46785">
    <property type="entry name" value="Winged helix' DNA-binding domain"/>
    <property type="match status" value="1"/>
</dbReference>
<dbReference type="PROSITE" id="PS50931">
    <property type="entry name" value="HTH_LYSR"/>
    <property type="match status" value="1"/>
</dbReference>
<reference evidence="5 6" key="1">
    <citation type="submission" date="2020-03" db="EMBL/GenBank/DDBJ databases">
        <title>Characterization of ganglioside-mimicking enterococci.</title>
        <authorList>
            <person name="Patry R.T."/>
            <person name="Nothaft H."/>
            <person name="Bridger R."/>
            <person name="Shajahan A."/>
            <person name="Huynh S."/>
            <person name="Sanchez S."/>
            <person name="Azadi P."/>
            <person name="Cooper K."/>
            <person name="Miller W.G."/>
            <person name="Parker C.T."/>
            <person name="Wells L."/>
            <person name="Szymanski C.M."/>
        </authorList>
    </citation>
    <scope>NUCLEOTIDE SEQUENCE [LARGE SCALE GENOMIC DNA]</scope>
    <source>
        <strain evidence="5 6">EGM181</strain>
    </source>
</reference>
<comment type="similarity">
    <text evidence="1">Belongs to the LysR transcriptional regulatory family.</text>
</comment>
<dbReference type="InterPro" id="IPR000847">
    <property type="entry name" value="LysR_HTH_N"/>
</dbReference>
<evidence type="ECO:0000259" key="4">
    <source>
        <dbReference type="PROSITE" id="PS50931"/>
    </source>
</evidence>
<sequence length="241" mass="28037">MNFNDLMIFKAIYEEGTLNKAAKRLGYAQSNITARLQTIEDECNTHLFIRNHNGVTPTANGEEFYLFSLTTLSKFENVKKNFFEQQPKLLTSELLLKYLVNECQEISIESIKIRCKRTEMILSEICRESYDFVITFQEINRTEYTLTETKQLLVNFLCGDRNKTNVPLLINSDLDCPLRQLTLEIVKETERLIEIDSLETILDLVSKGQAMALLPTYLEKEGFLPIDNNLFAINYYCYKHI</sequence>
<dbReference type="EMBL" id="CP050485">
    <property type="protein sequence ID" value="QOG28353.1"/>
    <property type="molecule type" value="Genomic_DNA"/>
</dbReference>
<evidence type="ECO:0000256" key="1">
    <source>
        <dbReference type="ARBA" id="ARBA00009437"/>
    </source>
</evidence>
<dbReference type="Gene3D" id="1.10.10.10">
    <property type="entry name" value="Winged helix-like DNA-binding domain superfamily/Winged helix DNA-binding domain"/>
    <property type="match status" value="1"/>
</dbReference>
<evidence type="ECO:0000313" key="5">
    <source>
        <dbReference type="EMBL" id="QOG28353.1"/>
    </source>
</evidence>
<keyword evidence="3" id="KW-0804">Transcription</keyword>
<keyword evidence="2" id="KW-0805">Transcription regulation</keyword>
<dbReference type="AlphaFoldDB" id="A0AAE7T0A5"/>
<accession>A0AAE7T0A5</accession>
<evidence type="ECO:0000256" key="2">
    <source>
        <dbReference type="ARBA" id="ARBA00023015"/>
    </source>
</evidence>